<dbReference type="Pfam" id="PF07729">
    <property type="entry name" value="FCD"/>
    <property type="match status" value="1"/>
</dbReference>
<evidence type="ECO:0000256" key="2">
    <source>
        <dbReference type="ARBA" id="ARBA00023125"/>
    </source>
</evidence>
<protein>
    <submittedName>
        <fullName evidence="6">GntR family transcriptional regulator</fullName>
    </submittedName>
</protein>
<name>A0A171KRT6_9BURK</name>
<dbReference type="SUPFAM" id="SSF46785">
    <property type="entry name" value="Winged helix' DNA-binding domain"/>
    <property type="match status" value="1"/>
</dbReference>
<dbReference type="Proteomes" id="UP000292039">
    <property type="component" value="Unassembled WGS sequence"/>
</dbReference>
<evidence type="ECO:0000256" key="3">
    <source>
        <dbReference type="ARBA" id="ARBA00023163"/>
    </source>
</evidence>
<dbReference type="PANTHER" id="PTHR43537:SF44">
    <property type="entry name" value="GNTR FAMILY REGULATORY PROTEIN"/>
    <property type="match status" value="1"/>
</dbReference>
<dbReference type="PANTHER" id="PTHR43537">
    <property type="entry name" value="TRANSCRIPTIONAL REGULATOR, GNTR FAMILY"/>
    <property type="match status" value="1"/>
</dbReference>
<evidence type="ECO:0000259" key="4">
    <source>
        <dbReference type="PROSITE" id="PS50949"/>
    </source>
</evidence>
<proteinExistence type="predicted"/>
<dbReference type="GO" id="GO:0003700">
    <property type="term" value="F:DNA-binding transcription factor activity"/>
    <property type="evidence" value="ECO:0007669"/>
    <property type="project" value="InterPro"/>
</dbReference>
<dbReference type="InterPro" id="IPR008920">
    <property type="entry name" value="TF_FadR/GntR_C"/>
</dbReference>
<accession>A0A171KRT6</accession>
<sequence>MATYSGRSLHGQVVHELGRRIAAGRYAPGTALPSEEELSLELSVSRTALREATKVLVAKGLLDVKPRLGMRVRPQDTWNLLDPDILAWRAAAGLSLEFLRQLAEVREVLEPGVAALAARKRTPAQLQRIEHAYALMESARDQHAWVEADLAFHREVLAAGGNPMLNTLVSLIEMVLEGVLVLNAEHASSFNLSLPEHGRVCAAIARQDEVAAHAAMLGILVDARKRLPDGPAPRQ</sequence>
<evidence type="ECO:0000313" key="5">
    <source>
        <dbReference type="EMBL" id="KKO71603.1"/>
    </source>
</evidence>
<dbReference type="InterPro" id="IPR036390">
    <property type="entry name" value="WH_DNA-bd_sf"/>
</dbReference>
<gene>
    <name evidence="5" type="ORF">AAV32_10435</name>
    <name evidence="6" type="ORF">EV679_2935</name>
</gene>
<dbReference type="AlphaFoldDB" id="A0A171KRT6"/>
<dbReference type="SMART" id="SM00345">
    <property type="entry name" value="HTH_GNTR"/>
    <property type="match status" value="1"/>
</dbReference>
<keyword evidence="7" id="KW-1185">Reference proteome</keyword>
<feature type="domain" description="HTH gntR-type" evidence="4">
    <location>
        <begin position="7"/>
        <end position="75"/>
    </location>
</feature>
<dbReference type="InterPro" id="IPR000524">
    <property type="entry name" value="Tscrpt_reg_HTH_GntR"/>
</dbReference>
<dbReference type="Proteomes" id="UP000078084">
    <property type="component" value="Unassembled WGS sequence"/>
</dbReference>
<dbReference type="EMBL" id="LBNE01000006">
    <property type="protein sequence ID" value="KKO71603.1"/>
    <property type="molecule type" value="Genomic_DNA"/>
</dbReference>
<dbReference type="InterPro" id="IPR011711">
    <property type="entry name" value="GntR_C"/>
</dbReference>
<evidence type="ECO:0000313" key="7">
    <source>
        <dbReference type="Proteomes" id="UP000078084"/>
    </source>
</evidence>
<keyword evidence="1" id="KW-0805">Transcription regulation</keyword>
<dbReference type="STRING" id="206506.AAV32_10435"/>
<dbReference type="RefSeq" id="WP_068371338.1">
    <property type="nucleotide sequence ID" value="NZ_CBCSEB010000009.1"/>
</dbReference>
<dbReference type="GeneID" id="99725149"/>
<dbReference type="PROSITE" id="PS50949">
    <property type="entry name" value="HTH_GNTR"/>
    <property type="match status" value="1"/>
</dbReference>
<keyword evidence="3" id="KW-0804">Transcription</keyword>
<dbReference type="SMART" id="SM00895">
    <property type="entry name" value="FCD"/>
    <property type="match status" value="1"/>
</dbReference>
<dbReference type="SUPFAM" id="SSF48008">
    <property type="entry name" value="GntR ligand-binding domain-like"/>
    <property type="match status" value="1"/>
</dbReference>
<dbReference type="Pfam" id="PF00392">
    <property type="entry name" value="GntR"/>
    <property type="match status" value="1"/>
</dbReference>
<comment type="caution">
    <text evidence="5">The sequence shown here is derived from an EMBL/GenBank/DDBJ whole genome shotgun (WGS) entry which is preliminary data.</text>
</comment>
<dbReference type="PRINTS" id="PR00035">
    <property type="entry name" value="HTHGNTR"/>
</dbReference>
<reference evidence="5 7" key="1">
    <citation type="submission" date="2015-04" db="EMBL/GenBank/DDBJ databases">
        <title>Genome sequence of Kerstersia gyiorum CG1.</title>
        <authorList>
            <person name="Greninger A.L."/>
            <person name="Kozyreva V."/>
            <person name="Chaturvedi V."/>
        </authorList>
    </citation>
    <scope>NUCLEOTIDE SEQUENCE [LARGE SCALE GENOMIC DNA]</scope>
    <source>
        <strain evidence="5 7">CG1</strain>
    </source>
</reference>
<dbReference type="Gene3D" id="1.10.10.10">
    <property type="entry name" value="Winged helix-like DNA-binding domain superfamily/Winged helix DNA-binding domain"/>
    <property type="match status" value="1"/>
</dbReference>
<organism evidence="5 7">
    <name type="scientific">Kerstersia gyiorum</name>
    <dbReference type="NCBI Taxonomy" id="206506"/>
    <lineage>
        <taxon>Bacteria</taxon>
        <taxon>Pseudomonadati</taxon>
        <taxon>Pseudomonadota</taxon>
        <taxon>Betaproteobacteria</taxon>
        <taxon>Burkholderiales</taxon>
        <taxon>Alcaligenaceae</taxon>
        <taxon>Kerstersia</taxon>
    </lineage>
</organism>
<dbReference type="InterPro" id="IPR036388">
    <property type="entry name" value="WH-like_DNA-bd_sf"/>
</dbReference>
<evidence type="ECO:0000313" key="6">
    <source>
        <dbReference type="EMBL" id="RZS66776.1"/>
    </source>
</evidence>
<keyword evidence="2" id="KW-0238">DNA-binding</keyword>
<evidence type="ECO:0000256" key="1">
    <source>
        <dbReference type="ARBA" id="ARBA00023015"/>
    </source>
</evidence>
<evidence type="ECO:0000313" key="8">
    <source>
        <dbReference type="Proteomes" id="UP000292039"/>
    </source>
</evidence>
<dbReference type="EMBL" id="SGWZ01000005">
    <property type="protein sequence ID" value="RZS66776.1"/>
    <property type="molecule type" value="Genomic_DNA"/>
</dbReference>
<reference evidence="6 8" key="2">
    <citation type="submission" date="2019-02" db="EMBL/GenBank/DDBJ databases">
        <title>Genomic Encyclopedia of Type Strains, Phase IV (KMG-IV): sequencing the most valuable type-strain genomes for metagenomic binning, comparative biology and taxonomic classification.</title>
        <authorList>
            <person name="Goeker M."/>
        </authorList>
    </citation>
    <scope>NUCLEOTIDE SEQUENCE [LARGE SCALE GENOMIC DNA]</scope>
    <source>
        <strain evidence="6 8">DSM 16618</strain>
    </source>
</reference>
<dbReference type="Gene3D" id="1.20.120.530">
    <property type="entry name" value="GntR ligand-binding domain-like"/>
    <property type="match status" value="1"/>
</dbReference>
<dbReference type="GO" id="GO:0003677">
    <property type="term" value="F:DNA binding"/>
    <property type="evidence" value="ECO:0007669"/>
    <property type="project" value="UniProtKB-KW"/>
</dbReference>